<keyword evidence="17" id="KW-1185">Reference proteome</keyword>
<organism evidence="16 17">
    <name type="scientific">Nothobranchius furzeri</name>
    <name type="common">Turquoise killifish</name>
    <dbReference type="NCBI Taxonomy" id="105023"/>
    <lineage>
        <taxon>Eukaryota</taxon>
        <taxon>Metazoa</taxon>
        <taxon>Chordata</taxon>
        <taxon>Craniata</taxon>
        <taxon>Vertebrata</taxon>
        <taxon>Euteleostomi</taxon>
        <taxon>Actinopterygii</taxon>
        <taxon>Neopterygii</taxon>
        <taxon>Teleostei</taxon>
        <taxon>Neoteleostei</taxon>
        <taxon>Acanthomorphata</taxon>
        <taxon>Ovalentaria</taxon>
        <taxon>Atherinomorphae</taxon>
        <taxon>Cyprinodontiformes</taxon>
        <taxon>Nothobranchiidae</taxon>
        <taxon>Nothobranchius</taxon>
    </lineage>
</organism>
<comment type="similarity">
    <text evidence="3">Belongs to the FKBP-type PPIase family.</text>
</comment>
<dbReference type="GO" id="GO:0071391">
    <property type="term" value="P:cellular response to estrogen stimulus"/>
    <property type="evidence" value="ECO:0007669"/>
    <property type="project" value="Ensembl"/>
</dbReference>
<dbReference type="InterPro" id="IPR001179">
    <property type="entry name" value="PPIase_FKBP_dom"/>
</dbReference>
<reference evidence="16" key="1">
    <citation type="submission" date="2014-08" db="EMBL/GenBank/DDBJ databases">
        <authorList>
            <person name="Senf B."/>
            <person name="Petzold A."/>
            <person name="Downie B.R."/>
            <person name="Koch P."/>
            <person name="Platzer M."/>
        </authorList>
    </citation>
    <scope>NUCLEOTIDE SEQUENCE [LARGE SCALE GENOMIC DNA]</scope>
    <source>
        <strain evidence="16">GRZ</strain>
    </source>
</reference>
<evidence type="ECO:0000256" key="5">
    <source>
        <dbReference type="ARBA" id="ARBA00022729"/>
    </source>
</evidence>
<evidence type="ECO:0000256" key="8">
    <source>
        <dbReference type="ARBA" id="ARBA00023136"/>
    </source>
</evidence>
<dbReference type="GO" id="GO:0005783">
    <property type="term" value="C:endoplasmic reticulum"/>
    <property type="evidence" value="ECO:0007669"/>
    <property type="project" value="TreeGrafter"/>
</dbReference>
<evidence type="ECO:0000256" key="13">
    <source>
        <dbReference type="SAM" id="Phobius"/>
    </source>
</evidence>
<keyword evidence="4 13" id="KW-0812">Transmembrane</keyword>
<keyword evidence="6 13" id="KW-1133">Transmembrane helix</keyword>
<evidence type="ECO:0000256" key="3">
    <source>
        <dbReference type="ARBA" id="ARBA00006577"/>
    </source>
</evidence>
<dbReference type="AlphaFoldDB" id="A0A8C6LI20"/>
<feature type="chain" id="PRO_5034716303" description="peptidylprolyl isomerase" evidence="14">
    <location>
        <begin position="35"/>
        <end position="202"/>
    </location>
</feature>
<feature type="signal peptide" evidence="14">
    <location>
        <begin position="1"/>
        <end position="34"/>
    </location>
</feature>
<dbReference type="FunFam" id="3.10.50.40:FF:000048">
    <property type="entry name" value="Peptidylprolyl isomerase"/>
    <property type="match status" value="1"/>
</dbReference>
<proteinExistence type="inferred from homology"/>
<protein>
    <recommendedName>
        <fullName evidence="12">peptidylprolyl isomerase</fullName>
        <ecNumber evidence="12">5.2.1.8</ecNumber>
    </recommendedName>
</protein>
<comment type="catalytic activity">
    <reaction evidence="1 12">
        <text>[protein]-peptidylproline (omega=180) = [protein]-peptidylproline (omega=0)</text>
        <dbReference type="Rhea" id="RHEA:16237"/>
        <dbReference type="Rhea" id="RHEA-COMP:10747"/>
        <dbReference type="Rhea" id="RHEA-COMP:10748"/>
        <dbReference type="ChEBI" id="CHEBI:83833"/>
        <dbReference type="ChEBI" id="CHEBI:83834"/>
        <dbReference type="EC" id="5.2.1.8"/>
    </reaction>
</comment>
<keyword evidence="9 12" id="KW-0413">Isomerase</keyword>
<evidence type="ECO:0000256" key="1">
    <source>
        <dbReference type="ARBA" id="ARBA00000971"/>
    </source>
</evidence>
<dbReference type="EC" id="5.2.1.8" evidence="12"/>
<dbReference type="PANTHER" id="PTHR45779:SF2">
    <property type="entry name" value="PEPTIDYL-PROLYL CIS-TRANS ISOMERASE FKBP11"/>
    <property type="match status" value="1"/>
</dbReference>
<dbReference type="GO" id="GO:0003755">
    <property type="term" value="F:peptidyl-prolyl cis-trans isomerase activity"/>
    <property type="evidence" value="ECO:0007669"/>
    <property type="project" value="UniProtKB-KW"/>
</dbReference>
<evidence type="ECO:0000256" key="10">
    <source>
        <dbReference type="ARBA" id="ARBA00055986"/>
    </source>
</evidence>
<evidence type="ECO:0000313" key="16">
    <source>
        <dbReference type="Ensembl" id="ENSNFUP00015021523.1"/>
    </source>
</evidence>
<evidence type="ECO:0000256" key="4">
    <source>
        <dbReference type="ARBA" id="ARBA00022692"/>
    </source>
</evidence>
<reference evidence="16" key="2">
    <citation type="submission" date="2025-08" db="UniProtKB">
        <authorList>
            <consortium name="Ensembl"/>
        </authorList>
    </citation>
    <scope>IDENTIFICATION</scope>
</reference>
<evidence type="ECO:0000256" key="14">
    <source>
        <dbReference type="SAM" id="SignalP"/>
    </source>
</evidence>
<keyword evidence="7 12" id="KW-0697">Rotamase</keyword>
<dbReference type="PROSITE" id="PS50059">
    <property type="entry name" value="FKBP_PPIASE"/>
    <property type="match status" value="1"/>
</dbReference>
<dbReference type="Pfam" id="PF00254">
    <property type="entry name" value="FKBP_C"/>
    <property type="match status" value="1"/>
</dbReference>
<evidence type="ECO:0000256" key="9">
    <source>
        <dbReference type="ARBA" id="ARBA00023235"/>
    </source>
</evidence>
<evidence type="ECO:0000256" key="12">
    <source>
        <dbReference type="PROSITE-ProRule" id="PRU00277"/>
    </source>
</evidence>
<name>A0A8C6LI20_NOTFU</name>
<evidence type="ECO:0000256" key="6">
    <source>
        <dbReference type="ARBA" id="ARBA00022989"/>
    </source>
</evidence>
<dbReference type="GO" id="GO:0016020">
    <property type="term" value="C:membrane"/>
    <property type="evidence" value="ECO:0007669"/>
    <property type="project" value="UniProtKB-SubCell"/>
</dbReference>
<evidence type="ECO:0000256" key="11">
    <source>
        <dbReference type="ARBA" id="ARBA00065450"/>
    </source>
</evidence>
<dbReference type="Gene3D" id="3.10.50.40">
    <property type="match status" value="1"/>
</dbReference>
<keyword evidence="5 14" id="KW-0732">Signal</keyword>
<keyword evidence="8 13" id="KW-0472">Membrane</keyword>
<dbReference type="SUPFAM" id="SSF54534">
    <property type="entry name" value="FKBP-like"/>
    <property type="match status" value="1"/>
</dbReference>
<feature type="transmembrane region" description="Helical" evidence="13">
    <location>
        <begin position="160"/>
        <end position="181"/>
    </location>
</feature>
<dbReference type="GeneTree" id="ENSGT00940000159521"/>
<dbReference type="PANTHER" id="PTHR45779">
    <property type="entry name" value="PEPTIDYLPROLYL ISOMERASE"/>
    <property type="match status" value="1"/>
</dbReference>
<comment type="function">
    <text evidence="10">PPIases accelerate the folding of proteins during protein synthesis.</text>
</comment>
<dbReference type="Proteomes" id="UP000694548">
    <property type="component" value="Chromosome sgr10"/>
</dbReference>
<dbReference type="Ensembl" id="ENSNFUT00015022531.1">
    <property type="protein sequence ID" value="ENSNFUP00015021523.1"/>
    <property type="gene ID" value="ENSNFUG00015010413.1"/>
</dbReference>
<feature type="domain" description="PPIase FKBP-type" evidence="15">
    <location>
        <begin position="61"/>
        <end position="148"/>
    </location>
</feature>
<dbReference type="InterPro" id="IPR044609">
    <property type="entry name" value="FKBP2/11"/>
</dbReference>
<evidence type="ECO:0000256" key="2">
    <source>
        <dbReference type="ARBA" id="ARBA00004167"/>
    </source>
</evidence>
<sequence length="202" mass="22394">MLEQEGAALSQKWKMKTRVFLLLLVAFSCELARAEEENEAEELQVETLVQPESCAMISEIGDTLKIHYTGKLMDGKVIDTSLSRDPHSLELGARQVIPGLEQSLVGVCEGQKIKAIIPSHLAYGKRGFPPTVPGDAALQFEVEVITLSRKTPFEKMIRSLLPTMCLALLPGLLCLIGVYIYKRGSAERPEKKKAKDKKSKKK</sequence>
<comment type="subunit">
    <text evidence="11">Interacts with IFITM5.</text>
</comment>
<evidence type="ECO:0000259" key="15">
    <source>
        <dbReference type="PROSITE" id="PS50059"/>
    </source>
</evidence>
<reference evidence="16" key="3">
    <citation type="submission" date="2025-09" db="UniProtKB">
        <authorList>
            <consortium name="Ensembl"/>
        </authorList>
    </citation>
    <scope>IDENTIFICATION</scope>
</reference>
<evidence type="ECO:0000256" key="7">
    <source>
        <dbReference type="ARBA" id="ARBA00023110"/>
    </source>
</evidence>
<accession>A0A8C6LI20</accession>
<comment type="subcellular location">
    <subcellularLocation>
        <location evidence="2">Membrane</location>
        <topology evidence="2">Single-pass membrane protein</topology>
    </subcellularLocation>
</comment>
<dbReference type="InterPro" id="IPR046357">
    <property type="entry name" value="PPIase_dom_sf"/>
</dbReference>
<evidence type="ECO:0000313" key="17">
    <source>
        <dbReference type="Proteomes" id="UP000694548"/>
    </source>
</evidence>